<sequence>MFFFRNGFEIIALASLSLLLVESYYPTVGIFQVLTTTVLLVVLVLSFMFGMLMKKNSSTKNERKAPYISIYLFSLLLLLNVLPGTNPQAVFSFNNGTFWFAFIIVAFELFFYKKRKQST</sequence>
<accession>A0A0A5GHG0</accession>
<proteinExistence type="predicted"/>
<dbReference type="EMBL" id="AVPF01000006">
    <property type="protein sequence ID" value="KGX90663.1"/>
    <property type="molecule type" value="Genomic_DNA"/>
</dbReference>
<keyword evidence="3" id="KW-1185">Reference proteome</keyword>
<keyword evidence="1" id="KW-1133">Transmembrane helix</keyword>
<feature type="transmembrane region" description="Helical" evidence="1">
    <location>
        <begin position="89"/>
        <end position="112"/>
    </location>
</feature>
<evidence type="ECO:0000313" key="3">
    <source>
        <dbReference type="Proteomes" id="UP000030403"/>
    </source>
</evidence>
<dbReference type="STRING" id="1385511.GCA_000425225_01486"/>
<reference evidence="2 3" key="1">
    <citation type="submission" date="2013-08" db="EMBL/GenBank/DDBJ databases">
        <authorList>
            <person name="Huang J."/>
            <person name="Wang G."/>
        </authorList>
    </citation>
    <scope>NUCLEOTIDE SEQUENCE [LARGE SCALE GENOMIC DNA]</scope>
    <source>
        <strain evidence="2 3">BH030004</strain>
    </source>
</reference>
<dbReference type="AlphaFoldDB" id="A0A0A5GHG0"/>
<keyword evidence="1" id="KW-0812">Transmembrane</keyword>
<dbReference type="Proteomes" id="UP000030403">
    <property type="component" value="Unassembled WGS sequence"/>
</dbReference>
<organism evidence="2 3">
    <name type="scientific">Pontibacillus marinus BH030004 = DSM 16465</name>
    <dbReference type="NCBI Taxonomy" id="1385511"/>
    <lineage>
        <taxon>Bacteria</taxon>
        <taxon>Bacillati</taxon>
        <taxon>Bacillota</taxon>
        <taxon>Bacilli</taxon>
        <taxon>Bacillales</taxon>
        <taxon>Bacillaceae</taxon>
        <taxon>Pontibacillus</taxon>
    </lineage>
</organism>
<keyword evidence="1" id="KW-0472">Membrane</keyword>
<name>A0A0A5GHG0_9BACI</name>
<evidence type="ECO:0000313" key="2">
    <source>
        <dbReference type="EMBL" id="KGX90663.1"/>
    </source>
</evidence>
<comment type="caution">
    <text evidence="2">The sequence shown here is derived from an EMBL/GenBank/DDBJ whole genome shotgun (WGS) entry which is preliminary data.</text>
</comment>
<feature type="transmembrane region" description="Helical" evidence="1">
    <location>
        <begin position="33"/>
        <end position="53"/>
    </location>
</feature>
<protein>
    <submittedName>
        <fullName evidence="2">Uncharacterized protein</fullName>
    </submittedName>
</protein>
<gene>
    <name evidence="2" type="ORF">N783_20095</name>
</gene>
<feature type="transmembrane region" description="Helical" evidence="1">
    <location>
        <begin position="65"/>
        <end position="83"/>
    </location>
</feature>
<evidence type="ECO:0000256" key="1">
    <source>
        <dbReference type="SAM" id="Phobius"/>
    </source>
</evidence>